<evidence type="ECO:0000256" key="1">
    <source>
        <dbReference type="SAM" id="MobiDB-lite"/>
    </source>
</evidence>
<dbReference type="EMBL" id="JAVIJP010000007">
    <property type="protein sequence ID" value="KAL3650504.1"/>
    <property type="molecule type" value="Genomic_DNA"/>
</dbReference>
<reference evidence="5" key="1">
    <citation type="journal article" date="2024" name="IScience">
        <title>Strigolactones Initiate the Formation of Haustorium-like Structures in Castilleja.</title>
        <authorList>
            <person name="Buerger M."/>
            <person name="Peterson D."/>
            <person name="Chory J."/>
        </authorList>
    </citation>
    <scope>NUCLEOTIDE SEQUENCE [LARGE SCALE GENOMIC DNA]</scope>
</reference>
<evidence type="ECO:0000313" key="5">
    <source>
        <dbReference type="Proteomes" id="UP001632038"/>
    </source>
</evidence>
<evidence type="ECO:0000259" key="3">
    <source>
        <dbReference type="Pfam" id="PF24867"/>
    </source>
</evidence>
<keyword evidence="2" id="KW-0472">Membrane</keyword>
<dbReference type="Pfam" id="PF24867">
    <property type="entry name" value="DUF7733"/>
    <property type="match status" value="1"/>
</dbReference>
<protein>
    <recommendedName>
        <fullName evidence="3">DUF7733 domain-containing protein</fullName>
    </recommendedName>
</protein>
<evidence type="ECO:0000313" key="4">
    <source>
        <dbReference type="EMBL" id="KAL3650504.1"/>
    </source>
</evidence>
<feature type="transmembrane region" description="Helical" evidence="2">
    <location>
        <begin position="103"/>
        <end position="125"/>
    </location>
</feature>
<dbReference type="AlphaFoldDB" id="A0ABD3E8M4"/>
<gene>
    <name evidence="4" type="ORF">CASFOL_006907</name>
</gene>
<accession>A0ABD3E8M4</accession>
<feature type="transmembrane region" description="Helical" evidence="2">
    <location>
        <begin position="48"/>
        <end position="77"/>
    </location>
</feature>
<keyword evidence="5" id="KW-1185">Reference proteome</keyword>
<feature type="region of interest" description="Disordered" evidence="1">
    <location>
        <begin position="1"/>
        <end position="34"/>
    </location>
</feature>
<organism evidence="4 5">
    <name type="scientific">Castilleja foliolosa</name>
    <dbReference type="NCBI Taxonomy" id="1961234"/>
    <lineage>
        <taxon>Eukaryota</taxon>
        <taxon>Viridiplantae</taxon>
        <taxon>Streptophyta</taxon>
        <taxon>Embryophyta</taxon>
        <taxon>Tracheophyta</taxon>
        <taxon>Spermatophyta</taxon>
        <taxon>Magnoliopsida</taxon>
        <taxon>eudicotyledons</taxon>
        <taxon>Gunneridae</taxon>
        <taxon>Pentapetalae</taxon>
        <taxon>asterids</taxon>
        <taxon>lamiids</taxon>
        <taxon>Lamiales</taxon>
        <taxon>Orobanchaceae</taxon>
        <taxon>Pedicularideae</taxon>
        <taxon>Castillejinae</taxon>
        <taxon>Castilleja</taxon>
    </lineage>
</organism>
<evidence type="ECO:0000256" key="2">
    <source>
        <dbReference type="SAM" id="Phobius"/>
    </source>
</evidence>
<keyword evidence="2" id="KW-0812">Transmembrane</keyword>
<name>A0ABD3E8M4_9LAMI</name>
<sequence>MSGGVGPACDISLPKDEPHEPASSTTKPAGRKPPSGHSFLTLRQLNSLAVAIVLAASGMVAVEDIAFVVFSIFYFYFISRVAFPPVPHHHEPGPVFENRLLTIYQLAGSAIGLLLPIAYICEGVFEGDKEGIKAAAPHVFLLASQVFMEGVAVWGRFSLPVRVLVPVVYNSMRVLCIMEWVKNEISKVEVVGNGGDGGSFLRLTVGRGLAVANMGYWGFNLFGFLLPFYLPKAFKMYYLKVKD</sequence>
<comment type="caution">
    <text evidence="4">The sequence shown here is derived from an EMBL/GenBank/DDBJ whole genome shotgun (WGS) entry which is preliminary data.</text>
</comment>
<dbReference type="PANTHER" id="PTHR33829:SF1">
    <property type="entry name" value="TRANSMEMBRANE PROTEIN"/>
    <property type="match status" value="1"/>
</dbReference>
<feature type="domain" description="DUF7733" evidence="3">
    <location>
        <begin position="41"/>
        <end position="238"/>
    </location>
</feature>
<dbReference type="PANTHER" id="PTHR33829">
    <property type="entry name" value="OSJNBA0044M19.10 PROTEIN"/>
    <property type="match status" value="1"/>
</dbReference>
<dbReference type="InterPro" id="IPR056635">
    <property type="entry name" value="DUF7733"/>
</dbReference>
<feature type="transmembrane region" description="Helical" evidence="2">
    <location>
        <begin position="209"/>
        <end position="230"/>
    </location>
</feature>
<keyword evidence="2" id="KW-1133">Transmembrane helix</keyword>
<dbReference type="Proteomes" id="UP001632038">
    <property type="component" value="Unassembled WGS sequence"/>
</dbReference>
<proteinExistence type="predicted"/>